<reference evidence="1" key="2">
    <citation type="journal article" date="2022" name="New Phytol.">
        <title>Evolutionary transition to the ectomycorrhizal habit in the genomes of a hyperdiverse lineage of mushroom-forming fungi.</title>
        <authorList>
            <person name="Looney B."/>
            <person name="Miyauchi S."/>
            <person name="Morin E."/>
            <person name="Drula E."/>
            <person name="Courty P.E."/>
            <person name="Kohler A."/>
            <person name="Kuo A."/>
            <person name="LaButti K."/>
            <person name="Pangilinan J."/>
            <person name="Lipzen A."/>
            <person name="Riley R."/>
            <person name="Andreopoulos W."/>
            <person name="He G."/>
            <person name="Johnson J."/>
            <person name="Nolan M."/>
            <person name="Tritt A."/>
            <person name="Barry K.W."/>
            <person name="Grigoriev I.V."/>
            <person name="Nagy L.G."/>
            <person name="Hibbett D."/>
            <person name="Henrissat B."/>
            <person name="Matheny P.B."/>
            <person name="Labbe J."/>
            <person name="Martin F.M."/>
        </authorList>
    </citation>
    <scope>NUCLEOTIDE SEQUENCE</scope>
    <source>
        <strain evidence="1">EC-137</strain>
    </source>
</reference>
<proteinExistence type="predicted"/>
<dbReference type="Proteomes" id="UP000814128">
    <property type="component" value="Unassembled WGS sequence"/>
</dbReference>
<name>A0ACB8QW61_9AGAM</name>
<organism evidence="1 2">
    <name type="scientific">Vararia minispora EC-137</name>
    <dbReference type="NCBI Taxonomy" id="1314806"/>
    <lineage>
        <taxon>Eukaryota</taxon>
        <taxon>Fungi</taxon>
        <taxon>Dikarya</taxon>
        <taxon>Basidiomycota</taxon>
        <taxon>Agaricomycotina</taxon>
        <taxon>Agaricomycetes</taxon>
        <taxon>Russulales</taxon>
        <taxon>Lachnocladiaceae</taxon>
        <taxon>Vararia</taxon>
    </lineage>
</organism>
<sequence>QDANLVHQSNPQYVALRDRARQEGDAMARAFDASHHAYESGDGARAKELSNEGHAHKSEMERLNREASQWIFYQNNTDSKPGEVDLHGLYVKEAIQYTDKAILEAQQRGDPEIHLIVGKGLHSLGGHAKIKPAIEDLMRKHDLVAALDPDNNGVLIVQISGRRSPDVDRARERGAPLLGAADISRRLEQKDDGCLIM</sequence>
<reference evidence="1" key="1">
    <citation type="submission" date="2021-02" db="EMBL/GenBank/DDBJ databases">
        <authorList>
            <consortium name="DOE Joint Genome Institute"/>
            <person name="Ahrendt S."/>
            <person name="Looney B.P."/>
            <person name="Miyauchi S."/>
            <person name="Morin E."/>
            <person name="Drula E."/>
            <person name="Courty P.E."/>
            <person name="Chicoki N."/>
            <person name="Fauchery L."/>
            <person name="Kohler A."/>
            <person name="Kuo A."/>
            <person name="Labutti K."/>
            <person name="Pangilinan J."/>
            <person name="Lipzen A."/>
            <person name="Riley R."/>
            <person name="Andreopoulos W."/>
            <person name="He G."/>
            <person name="Johnson J."/>
            <person name="Barry K.W."/>
            <person name="Grigoriev I.V."/>
            <person name="Nagy L."/>
            <person name="Hibbett D."/>
            <person name="Henrissat B."/>
            <person name="Matheny P.B."/>
            <person name="Labbe J."/>
            <person name="Martin F."/>
        </authorList>
    </citation>
    <scope>NUCLEOTIDE SEQUENCE</scope>
    <source>
        <strain evidence="1">EC-137</strain>
    </source>
</reference>
<evidence type="ECO:0000313" key="2">
    <source>
        <dbReference type="Proteomes" id="UP000814128"/>
    </source>
</evidence>
<accession>A0ACB8QW61</accession>
<gene>
    <name evidence="1" type="ORF">K488DRAFT_42349</name>
</gene>
<protein>
    <submittedName>
        <fullName evidence="1">Uncharacterized protein</fullName>
    </submittedName>
</protein>
<dbReference type="EMBL" id="MU273478">
    <property type="protein sequence ID" value="KAI0035897.1"/>
    <property type="molecule type" value="Genomic_DNA"/>
</dbReference>
<evidence type="ECO:0000313" key="1">
    <source>
        <dbReference type="EMBL" id="KAI0035897.1"/>
    </source>
</evidence>
<keyword evidence="2" id="KW-1185">Reference proteome</keyword>
<comment type="caution">
    <text evidence="1">The sequence shown here is derived from an EMBL/GenBank/DDBJ whole genome shotgun (WGS) entry which is preliminary data.</text>
</comment>
<feature type="non-terminal residue" evidence="1">
    <location>
        <position position="1"/>
    </location>
</feature>